<evidence type="ECO:0000313" key="4">
    <source>
        <dbReference type="EMBL" id="MDO7842649.1"/>
    </source>
</evidence>
<keyword evidence="1" id="KW-0808">Transferase</keyword>
<name>A0ABT8ZYK0_9SPHN</name>
<dbReference type="Proteomes" id="UP001176468">
    <property type="component" value="Unassembled WGS sequence"/>
</dbReference>
<dbReference type="EMBL" id="JAUQSZ010000006">
    <property type="protein sequence ID" value="MDO7842649.1"/>
    <property type="molecule type" value="Genomic_DNA"/>
</dbReference>
<keyword evidence="5" id="KW-1185">Reference proteome</keyword>
<dbReference type="InterPro" id="IPR016181">
    <property type="entry name" value="Acyl_CoA_acyltransferase"/>
</dbReference>
<dbReference type="PANTHER" id="PTHR43877">
    <property type="entry name" value="AMINOALKYLPHOSPHONATE N-ACETYLTRANSFERASE-RELATED-RELATED"/>
    <property type="match status" value="1"/>
</dbReference>
<dbReference type="Pfam" id="PF13673">
    <property type="entry name" value="Acetyltransf_10"/>
    <property type="match status" value="1"/>
</dbReference>
<keyword evidence="2" id="KW-0012">Acyltransferase</keyword>
<evidence type="ECO:0000256" key="1">
    <source>
        <dbReference type="ARBA" id="ARBA00022679"/>
    </source>
</evidence>
<proteinExistence type="predicted"/>
<reference evidence="4" key="1">
    <citation type="submission" date="2023-07" db="EMBL/GenBank/DDBJ databases">
        <authorList>
            <person name="Kim M.K."/>
        </authorList>
    </citation>
    <scope>NUCLEOTIDE SEQUENCE</scope>
    <source>
        <strain evidence="4">CA1-15</strain>
    </source>
</reference>
<protein>
    <submittedName>
        <fullName evidence="4">GNAT family N-acetyltransferase</fullName>
    </submittedName>
</protein>
<comment type="caution">
    <text evidence="4">The sequence shown here is derived from an EMBL/GenBank/DDBJ whole genome shotgun (WGS) entry which is preliminary data.</text>
</comment>
<dbReference type="RefSeq" id="WP_304561111.1">
    <property type="nucleotide sequence ID" value="NZ_JAUQSZ010000006.1"/>
</dbReference>
<accession>A0ABT8ZYK0</accession>
<sequence>MRLTTSRLAVAADLERLHPVIERAYRGDSARAGWTHEADIIAEGTRTDMATLEGILADPTTRLIVALHGDTPIGCVQVSDKGSGIAYLGLLCIDPLLQAGGLGRQLITAAEDLARDSFAAMGIEMTVIEQRAELIAYYERRGYAQTGERRDFPIPLDPPLFMTVLAKRLAQPSPLR</sequence>
<dbReference type="PROSITE" id="PS51186">
    <property type="entry name" value="GNAT"/>
    <property type="match status" value="1"/>
</dbReference>
<evidence type="ECO:0000256" key="2">
    <source>
        <dbReference type="ARBA" id="ARBA00023315"/>
    </source>
</evidence>
<evidence type="ECO:0000313" key="5">
    <source>
        <dbReference type="Proteomes" id="UP001176468"/>
    </source>
</evidence>
<gene>
    <name evidence="4" type="ORF">Q5H94_09940</name>
</gene>
<dbReference type="InterPro" id="IPR050832">
    <property type="entry name" value="Bact_Acetyltransf"/>
</dbReference>
<dbReference type="CDD" id="cd04301">
    <property type="entry name" value="NAT_SF"/>
    <property type="match status" value="1"/>
</dbReference>
<evidence type="ECO:0000259" key="3">
    <source>
        <dbReference type="PROSITE" id="PS51186"/>
    </source>
</evidence>
<dbReference type="SUPFAM" id="SSF55729">
    <property type="entry name" value="Acyl-CoA N-acyltransferases (Nat)"/>
    <property type="match status" value="1"/>
</dbReference>
<feature type="domain" description="N-acetyltransferase" evidence="3">
    <location>
        <begin position="4"/>
        <end position="167"/>
    </location>
</feature>
<dbReference type="Gene3D" id="3.40.630.30">
    <property type="match status" value="1"/>
</dbReference>
<dbReference type="InterPro" id="IPR000182">
    <property type="entry name" value="GNAT_dom"/>
</dbReference>
<organism evidence="4 5">
    <name type="scientific">Sphingomonas immobilis</name>
    <dbReference type="NCBI Taxonomy" id="3063997"/>
    <lineage>
        <taxon>Bacteria</taxon>
        <taxon>Pseudomonadati</taxon>
        <taxon>Pseudomonadota</taxon>
        <taxon>Alphaproteobacteria</taxon>
        <taxon>Sphingomonadales</taxon>
        <taxon>Sphingomonadaceae</taxon>
        <taxon>Sphingomonas</taxon>
    </lineage>
</organism>